<feature type="region of interest" description="Disordered" evidence="1">
    <location>
        <begin position="596"/>
        <end position="638"/>
    </location>
</feature>
<name>A0A9W8I2C2_9FUNG</name>
<feature type="compositionally biased region" description="Basic and acidic residues" evidence="1">
    <location>
        <begin position="143"/>
        <end position="159"/>
    </location>
</feature>
<protein>
    <submittedName>
        <fullName evidence="3">E3 ubiquitin-protein ligase tom1</fullName>
        <ecNumber evidence="3">2.3.2.26</ecNumber>
    </submittedName>
</protein>
<dbReference type="InterPro" id="IPR015940">
    <property type="entry name" value="UBA"/>
</dbReference>
<feature type="compositionally biased region" description="Low complexity" evidence="1">
    <location>
        <begin position="87"/>
        <end position="96"/>
    </location>
</feature>
<evidence type="ECO:0000313" key="3">
    <source>
        <dbReference type="EMBL" id="KAJ2844977.1"/>
    </source>
</evidence>
<dbReference type="InterPro" id="IPR009060">
    <property type="entry name" value="UBA-like_sf"/>
</dbReference>
<feature type="compositionally biased region" description="Polar residues" evidence="1">
    <location>
        <begin position="606"/>
        <end position="618"/>
    </location>
</feature>
<dbReference type="EMBL" id="JANBUW010000930">
    <property type="protein sequence ID" value="KAJ2844977.1"/>
    <property type="molecule type" value="Genomic_DNA"/>
</dbReference>
<evidence type="ECO:0000259" key="2">
    <source>
        <dbReference type="PROSITE" id="PS50030"/>
    </source>
</evidence>
<proteinExistence type="predicted"/>
<feature type="region of interest" description="Disordered" evidence="1">
    <location>
        <begin position="39"/>
        <end position="159"/>
    </location>
</feature>
<dbReference type="SUPFAM" id="SSF46934">
    <property type="entry name" value="UBA-like"/>
    <property type="match status" value="1"/>
</dbReference>
<keyword evidence="4" id="KW-1185">Reference proteome</keyword>
<reference evidence="3" key="1">
    <citation type="submission" date="2022-07" db="EMBL/GenBank/DDBJ databases">
        <title>Phylogenomic reconstructions and comparative analyses of Kickxellomycotina fungi.</title>
        <authorList>
            <person name="Reynolds N.K."/>
            <person name="Stajich J.E."/>
            <person name="Barry K."/>
            <person name="Grigoriev I.V."/>
            <person name="Crous P."/>
            <person name="Smith M.E."/>
        </authorList>
    </citation>
    <scope>NUCLEOTIDE SEQUENCE</scope>
    <source>
        <strain evidence="3">NRRL 1566</strain>
    </source>
</reference>
<dbReference type="GO" id="GO:0061630">
    <property type="term" value="F:ubiquitin protein ligase activity"/>
    <property type="evidence" value="ECO:0007669"/>
    <property type="project" value="UniProtKB-EC"/>
</dbReference>
<evidence type="ECO:0000256" key="1">
    <source>
        <dbReference type="SAM" id="MobiDB-lite"/>
    </source>
</evidence>
<feature type="compositionally biased region" description="Polar residues" evidence="1">
    <location>
        <begin position="694"/>
        <end position="704"/>
    </location>
</feature>
<comment type="caution">
    <text evidence="3">The sequence shown here is derived from an EMBL/GenBank/DDBJ whole genome shotgun (WGS) entry which is preliminary data.</text>
</comment>
<keyword evidence="3" id="KW-0012">Acyltransferase</keyword>
<feature type="compositionally biased region" description="Low complexity" evidence="1">
    <location>
        <begin position="53"/>
        <end position="71"/>
    </location>
</feature>
<evidence type="ECO:0000313" key="4">
    <source>
        <dbReference type="Proteomes" id="UP001139887"/>
    </source>
</evidence>
<accession>A0A9W8I2C2</accession>
<dbReference type="Gene3D" id="1.10.8.10">
    <property type="entry name" value="DNA helicase RuvA subunit, C-terminal domain"/>
    <property type="match status" value="1"/>
</dbReference>
<sequence>ATYVSELESLGFSTEQAEDALRRNANSLSRAANDLFSTVLSGRNQQRESTAENAASSQSQNDAAGSQSQSNTETSGTSDEPTEGPLAEEASGSSPAAEEDAQSSQGAQPMSVDGPESDDNSSSDGDDPQPSTKKGIEPFSSSEWREAQDAKEDENRQKLKQAREALSASIAPRVIALIDEFKGKAVVQVQGVLELALRKNEAGPTVHMLVNALTPLLDAVTVADSDVDERLAAHTHMWALLLSQGSLMDEIYQHAKGLGQHAIRALGIAIQREDKSPSWLTTLLLVVELLLQRDCEPPKTRMEDRSALTQTAKRRLTKLPPSSVSINEAAEAAASSTADGGPFDQLLGNLATTRQPSGSAFEPVSSNTEDSAEAHIDNETKAQEVEPMFDLAQKVELQVLATQFFSTPMPEYTPIVLNSLLRLVVVLTRSSEFAVEFMESGSLANAVRTMRRLTPTDTPSISEVSKKEKTPLGFVNAIMSVTKEQQKGLRQERTLVVHVLRHAIEGRPVLRLLMENLVQGWFESPQFSSSDVNTYVRGTMAYGLRDPELFTRVTADRCFMPSYNDEMRVSWMTLAWQSSKLLDEEEVDRFEALPEGALEEAENQKTEPQQTGDQQTESQKTEGQKTEGQKTEETEVSKASREFLEYLEKKKQEKPFEPYVLDAESEQLACKIAEFFAEELLSLRPPIPRAATTADIQVPQTPTKQPRAASYAALSSMNSGSATQSSMSMTDESPELIAYRCFLLQCLAEMIASFPFTLQAVFVARNHAAAAAGLLSPRKDKDKGK</sequence>
<dbReference type="Proteomes" id="UP001139887">
    <property type="component" value="Unassembled WGS sequence"/>
</dbReference>
<gene>
    <name evidence="3" type="primary">TOM1_2</name>
    <name evidence="3" type="ORF">IWW36_004974</name>
</gene>
<feature type="domain" description="UBA" evidence="2">
    <location>
        <begin position="1"/>
        <end position="38"/>
    </location>
</feature>
<dbReference type="OrthoDB" id="8068875at2759"/>
<feature type="compositionally biased region" description="Polar residues" evidence="1">
    <location>
        <begin position="713"/>
        <end position="727"/>
    </location>
</feature>
<feature type="region of interest" description="Disordered" evidence="1">
    <location>
        <begin position="694"/>
        <end position="727"/>
    </location>
</feature>
<dbReference type="EC" id="2.3.2.26" evidence="3"/>
<feature type="compositionally biased region" description="Acidic residues" evidence="1">
    <location>
        <begin position="115"/>
        <end position="127"/>
    </location>
</feature>
<organism evidence="3 4">
    <name type="scientific">Coemansia brasiliensis</name>
    <dbReference type="NCBI Taxonomy" id="2650707"/>
    <lineage>
        <taxon>Eukaryota</taxon>
        <taxon>Fungi</taxon>
        <taxon>Fungi incertae sedis</taxon>
        <taxon>Zoopagomycota</taxon>
        <taxon>Kickxellomycotina</taxon>
        <taxon>Kickxellomycetes</taxon>
        <taxon>Kickxellales</taxon>
        <taxon>Kickxellaceae</taxon>
        <taxon>Coemansia</taxon>
    </lineage>
</organism>
<feature type="compositionally biased region" description="Basic and acidic residues" evidence="1">
    <location>
        <begin position="619"/>
        <end position="638"/>
    </location>
</feature>
<feature type="non-terminal residue" evidence="3">
    <location>
        <position position="785"/>
    </location>
</feature>
<dbReference type="AlphaFoldDB" id="A0A9W8I2C2"/>
<dbReference type="PROSITE" id="PS50030">
    <property type="entry name" value="UBA"/>
    <property type="match status" value="1"/>
</dbReference>
<keyword evidence="3" id="KW-0808">Transferase</keyword>
<feature type="non-terminal residue" evidence="3">
    <location>
        <position position="1"/>
    </location>
</feature>